<protein>
    <submittedName>
        <fullName evidence="8">Putative efflux protein, MATE family</fullName>
    </submittedName>
</protein>
<dbReference type="GO" id="GO:0005886">
    <property type="term" value="C:plasma membrane"/>
    <property type="evidence" value="ECO:0007669"/>
    <property type="project" value="UniProtKB-SubCell"/>
</dbReference>
<evidence type="ECO:0000256" key="7">
    <source>
        <dbReference type="SAM" id="Phobius"/>
    </source>
</evidence>
<feature type="transmembrane region" description="Helical" evidence="7">
    <location>
        <begin position="27"/>
        <end position="47"/>
    </location>
</feature>
<evidence type="ECO:0000256" key="6">
    <source>
        <dbReference type="ARBA" id="ARBA00023136"/>
    </source>
</evidence>
<dbReference type="PIRSF" id="PIRSF006603">
    <property type="entry name" value="DinF"/>
    <property type="match status" value="1"/>
</dbReference>
<keyword evidence="3" id="KW-1003">Cell membrane</keyword>
<dbReference type="Pfam" id="PF01554">
    <property type="entry name" value="MatE"/>
    <property type="match status" value="2"/>
</dbReference>
<feature type="transmembrane region" description="Helical" evidence="7">
    <location>
        <begin position="171"/>
        <end position="190"/>
    </location>
</feature>
<reference evidence="8 9" key="1">
    <citation type="submission" date="2016-10" db="EMBL/GenBank/DDBJ databases">
        <authorList>
            <person name="de Groot N.N."/>
        </authorList>
    </citation>
    <scope>NUCLEOTIDE SEQUENCE [LARGE SCALE GENOMIC DNA]</scope>
    <source>
        <strain evidence="8 9">DSM 6059</strain>
    </source>
</reference>
<dbReference type="GO" id="GO:0042910">
    <property type="term" value="F:xenobiotic transmembrane transporter activity"/>
    <property type="evidence" value="ECO:0007669"/>
    <property type="project" value="InterPro"/>
</dbReference>
<keyword evidence="2" id="KW-0813">Transport</keyword>
<name>A0A1I1INQ6_9GAMM</name>
<keyword evidence="6 7" id="KW-0472">Membrane</keyword>
<feature type="transmembrane region" description="Helical" evidence="7">
    <location>
        <begin position="138"/>
        <end position="159"/>
    </location>
</feature>
<dbReference type="InterPro" id="IPR052031">
    <property type="entry name" value="Membrane_Transporter-Flippase"/>
</dbReference>
<accession>A0A1I1INQ6</accession>
<feature type="transmembrane region" description="Helical" evidence="7">
    <location>
        <begin position="59"/>
        <end position="85"/>
    </location>
</feature>
<feature type="transmembrane region" description="Helical" evidence="7">
    <location>
        <begin position="390"/>
        <end position="411"/>
    </location>
</feature>
<keyword evidence="5 7" id="KW-1133">Transmembrane helix</keyword>
<feature type="transmembrane region" description="Helical" evidence="7">
    <location>
        <begin position="288"/>
        <end position="305"/>
    </location>
</feature>
<dbReference type="InterPro" id="IPR048279">
    <property type="entry name" value="MdtK-like"/>
</dbReference>
<evidence type="ECO:0000256" key="2">
    <source>
        <dbReference type="ARBA" id="ARBA00022448"/>
    </source>
</evidence>
<dbReference type="NCBIfam" id="TIGR00797">
    <property type="entry name" value="matE"/>
    <property type="match status" value="1"/>
</dbReference>
<feature type="transmembrane region" description="Helical" evidence="7">
    <location>
        <begin position="355"/>
        <end position="378"/>
    </location>
</feature>
<evidence type="ECO:0000256" key="4">
    <source>
        <dbReference type="ARBA" id="ARBA00022692"/>
    </source>
</evidence>
<keyword evidence="9" id="KW-1185">Reference proteome</keyword>
<evidence type="ECO:0000313" key="8">
    <source>
        <dbReference type="EMBL" id="SFC37864.1"/>
    </source>
</evidence>
<feature type="transmembrane region" description="Helical" evidence="7">
    <location>
        <begin position="326"/>
        <end position="349"/>
    </location>
</feature>
<dbReference type="PANTHER" id="PTHR43549">
    <property type="entry name" value="MULTIDRUG RESISTANCE PROTEIN YPNP-RELATED"/>
    <property type="match status" value="1"/>
</dbReference>
<evidence type="ECO:0000313" key="9">
    <source>
        <dbReference type="Proteomes" id="UP000198862"/>
    </source>
</evidence>
<dbReference type="EMBL" id="FOLO01000008">
    <property type="protein sequence ID" value="SFC37864.1"/>
    <property type="molecule type" value="Genomic_DNA"/>
</dbReference>
<dbReference type="GO" id="GO:0015297">
    <property type="term" value="F:antiporter activity"/>
    <property type="evidence" value="ECO:0007669"/>
    <property type="project" value="InterPro"/>
</dbReference>
<comment type="subcellular location">
    <subcellularLocation>
        <location evidence="1">Cell inner membrane</location>
        <topology evidence="1">Multi-pass membrane protein</topology>
    </subcellularLocation>
</comment>
<dbReference type="OrthoDB" id="9806302at2"/>
<feature type="transmembrane region" description="Helical" evidence="7">
    <location>
        <begin position="243"/>
        <end position="268"/>
    </location>
</feature>
<gene>
    <name evidence="8" type="ORF">SAMN02745724_01551</name>
</gene>
<evidence type="ECO:0000256" key="1">
    <source>
        <dbReference type="ARBA" id="ARBA00004429"/>
    </source>
</evidence>
<dbReference type="RefSeq" id="WP_091982455.1">
    <property type="nucleotide sequence ID" value="NZ_FOLO01000008.1"/>
</dbReference>
<feature type="transmembrane region" description="Helical" evidence="7">
    <location>
        <begin position="97"/>
        <end position="118"/>
    </location>
</feature>
<sequence length="457" mass="49074">MRNKQKSPDLLNAPIPETLKKMTIPMIFGMVTLMLFNLVDTFFVSLLGTEPLAAISFTFPVTFTVISLAIGLSIGTSAIIAKALGAGDIAEARFDGAVALIVSAVFVSVLSLFGYILMDPIFALLGADQSLMVHIRDYIGVWFIGSVFLITPMIGNAVVRASGDTKTPSMIMGFAGVVNAVLDPIFIFGFGPIPAMGIKGAAIASVVAWTCGVFIILYLLIFKRKLVSLKSKKQTFSSATQKMLKIGLPAAGANMLTPIAMAVMTALVARHGAEAVAAFGVGSRIESISSIVVLALSMTLPPFISQNFGAGKFERVASAYKTSLKFILIWQFILYLVLILFSQVIAEIFASSEGVISVITLFIWILPLGYGLQGVIILSNSSFNALHKPMNALSMSVIRLFAFYVPFAYVGSLFWDIQGLFIGALVGNVFTALISYRWFCQTLESVGVNNQAEECEA</sequence>
<feature type="transmembrane region" description="Helical" evidence="7">
    <location>
        <begin position="417"/>
        <end position="436"/>
    </location>
</feature>
<dbReference type="STRING" id="1123010.SAMN02745724_01551"/>
<dbReference type="InterPro" id="IPR002528">
    <property type="entry name" value="MATE_fam"/>
</dbReference>
<organism evidence="8 9">
    <name type="scientific">Pseudoalteromonas denitrificans DSM 6059</name>
    <dbReference type="NCBI Taxonomy" id="1123010"/>
    <lineage>
        <taxon>Bacteria</taxon>
        <taxon>Pseudomonadati</taxon>
        <taxon>Pseudomonadota</taxon>
        <taxon>Gammaproteobacteria</taxon>
        <taxon>Alteromonadales</taxon>
        <taxon>Pseudoalteromonadaceae</taxon>
        <taxon>Pseudoalteromonas</taxon>
    </lineage>
</organism>
<dbReference type="PANTHER" id="PTHR43549:SF3">
    <property type="entry name" value="MULTIDRUG RESISTANCE PROTEIN YPNP-RELATED"/>
    <property type="match status" value="1"/>
</dbReference>
<dbReference type="Proteomes" id="UP000198862">
    <property type="component" value="Unassembled WGS sequence"/>
</dbReference>
<feature type="transmembrane region" description="Helical" evidence="7">
    <location>
        <begin position="202"/>
        <end position="222"/>
    </location>
</feature>
<keyword evidence="4 7" id="KW-0812">Transmembrane</keyword>
<proteinExistence type="predicted"/>
<evidence type="ECO:0000256" key="5">
    <source>
        <dbReference type="ARBA" id="ARBA00022989"/>
    </source>
</evidence>
<evidence type="ECO:0000256" key="3">
    <source>
        <dbReference type="ARBA" id="ARBA00022475"/>
    </source>
</evidence>
<dbReference type="AlphaFoldDB" id="A0A1I1INQ6"/>